<dbReference type="Pfam" id="PF13655">
    <property type="entry name" value="RVT_N"/>
    <property type="match status" value="1"/>
</dbReference>
<comment type="caution">
    <text evidence="3">The sequence shown here is derived from an EMBL/GenBank/DDBJ whole genome shotgun (WGS) entry which is preliminary data.</text>
</comment>
<dbReference type="EMBL" id="SUMC01000148">
    <property type="protein sequence ID" value="TJZ97103.1"/>
    <property type="molecule type" value="Genomic_DNA"/>
</dbReference>
<evidence type="ECO:0000256" key="1">
    <source>
        <dbReference type="SAM" id="MobiDB-lite"/>
    </source>
</evidence>
<protein>
    <recommendedName>
        <fullName evidence="2">Reverse transcriptase N-terminal domain-containing protein</fullName>
    </recommendedName>
</protein>
<evidence type="ECO:0000259" key="2">
    <source>
        <dbReference type="Pfam" id="PF13655"/>
    </source>
</evidence>
<feature type="region of interest" description="Disordered" evidence="1">
    <location>
        <begin position="47"/>
        <end position="92"/>
    </location>
</feature>
<name>A0A4U0RMK3_9ACTN</name>
<sequence length="92" mass="10474">MVRAAEPGAVVNGPDGGSLDWDRVNWYSVERDVRRLRQRIFAAERAGDSKRVANLVRRSSPGPPRRDPRRPLLRRPPSAPPRSHRPDLHHTV</sequence>
<dbReference type="RefSeq" id="WP_136730628.1">
    <property type="nucleotide sequence ID" value="NZ_SUMC01000148.1"/>
</dbReference>
<keyword evidence="4" id="KW-1185">Reference proteome</keyword>
<dbReference type="AlphaFoldDB" id="A0A4U0RMK3"/>
<evidence type="ECO:0000313" key="3">
    <source>
        <dbReference type="EMBL" id="TJZ97103.1"/>
    </source>
</evidence>
<feature type="region of interest" description="Disordered" evidence="1">
    <location>
        <begin position="1"/>
        <end position="20"/>
    </location>
</feature>
<evidence type="ECO:0000313" key="4">
    <source>
        <dbReference type="Proteomes" id="UP000305778"/>
    </source>
</evidence>
<feature type="domain" description="Reverse transcriptase N-terminal" evidence="2">
    <location>
        <begin position="21"/>
        <end position="56"/>
    </location>
</feature>
<organism evidence="3 4">
    <name type="scientific">Actinacidiphila oryziradicis</name>
    <dbReference type="NCBI Taxonomy" id="2571141"/>
    <lineage>
        <taxon>Bacteria</taxon>
        <taxon>Bacillati</taxon>
        <taxon>Actinomycetota</taxon>
        <taxon>Actinomycetes</taxon>
        <taxon>Kitasatosporales</taxon>
        <taxon>Streptomycetaceae</taxon>
        <taxon>Actinacidiphila</taxon>
    </lineage>
</organism>
<proteinExistence type="predicted"/>
<dbReference type="Proteomes" id="UP000305778">
    <property type="component" value="Unassembled WGS sequence"/>
</dbReference>
<dbReference type="OrthoDB" id="1550386at2"/>
<accession>A0A4U0RMK3</accession>
<reference evidence="3 4" key="1">
    <citation type="submission" date="2019-04" db="EMBL/GenBank/DDBJ databases">
        <title>Streptomyces oryziradicis sp. nov., a novel actinomycete isolated from rhizosphere soil of rice (Oryza sativa L.).</title>
        <authorList>
            <person name="Li C."/>
        </authorList>
    </citation>
    <scope>NUCLEOTIDE SEQUENCE [LARGE SCALE GENOMIC DNA]</scope>
    <source>
        <strain evidence="3 4">NEAU-C40</strain>
    </source>
</reference>
<dbReference type="InterPro" id="IPR025960">
    <property type="entry name" value="RVT_N"/>
</dbReference>
<gene>
    <name evidence="3" type="ORF">FCI23_49980</name>
</gene>